<dbReference type="EMBL" id="QKYU01000003">
    <property type="protein sequence ID" value="PZW49010.1"/>
    <property type="molecule type" value="Genomic_DNA"/>
</dbReference>
<evidence type="ECO:0000313" key="5">
    <source>
        <dbReference type="Proteomes" id="UP000249688"/>
    </source>
</evidence>
<dbReference type="InterPro" id="IPR050565">
    <property type="entry name" value="LYPA1-2/EST-like"/>
</dbReference>
<reference evidence="4 5" key="1">
    <citation type="submission" date="2018-06" db="EMBL/GenBank/DDBJ databases">
        <title>Genomic Encyclopedia of Archaeal and Bacterial Type Strains, Phase II (KMG-II): from individual species to whole genera.</title>
        <authorList>
            <person name="Goeker M."/>
        </authorList>
    </citation>
    <scope>NUCLEOTIDE SEQUENCE [LARGE SCALE GENOMIC DNA]</scope>
    <source>
        <strain evidence="4 5">DSM 24525</strain>
    </source>
</reference>
<dbReference type="Gene3D" id="3.40.50.1820">
    <property type="entry name" value="alpha/beta hydrolase"/>
    <property type="match status" value="1"/>
</dbReference>
<dbReference type="InterPro" id="IPR003140">
    <property type="entry name" value="PLipase/COase/thioEstase"/>
</dbReference>
<name>A0A2W7IRW4_9PROT</name>
<dbReference type="Proteomes" id="UP000249688">
    <property type="component" value="Unassembled WGS sequence"/>
</dbReference>
<sequence length="222" mass="22825">MPILDGPHWGPKTGPAKHLVVLLHGVGADGNDLIDLAPGWAGAAPEAQFWSPHAPEAYDQAGPGFGRQWFSLADRTPARLAAGLAAARPVLDAAIAERCASLGIPLSHVALVGFSQGAMTALSYGLRRAEPPAAILAYSGGLPDVAGLAESIACRPPVLLVHGEDDQVVPASASRGTESALRALGVPVESLFCPRLGHGIDQAGISRGALFLQRSFAMLEPG</sequence>
<dbReference type="OrthoDB" id="9801763at2"/>
<dbReference type="AlphaFoldDB" id="A0A2W7IRW4"/>
<comment type="similarity">
    <text evidence="1">Belongs to the AB hydrolase superfamily. AB hydrolase 2 family.</text>
</comment>
<dbReference type="InterPro" id="IPR029058">
    <property type="entry name" value="AB_hydrolase_fold"/>
</dbReference>
<dbReference type="PANTHER" id="PTHR10655">
    <property type="entry name" value="LYSOPHOSPHOLIPASE-RELATED"/>
    <property type="match status" value="1"/>
</dbReference>
<dbReference type="RefSeq" id="WP_111396729.1">
    <property type="nucleotide sequence ID" value="NZ_QKYU01000003.1"/>
</dbReference>
<dbReference type="Pfam" id="PF02230">
    <property type="entry name" value="Abhydrolase_2"/>
    <property type="match status" value="1"/>
</dbReference>
<evidence type="ECO:0000313" key="4">
    <source>
        <dbReference type="EMBL" id="PZW49010.1"/>
    </source>
</evidence>
<gene>
    <name evidence="4" type="ORF">C8P66_10335</name>
</gene>
<evidence type="ECO:0000256" key="2">
    <source>
        <dbReference type="ARBA" id="ARBA00022801"/>
    </source>
</evidence>
<evidence type="ECO:0000256" key="1">
    <source>
        <dbReference type="ARBA" id="ARBA00006499"/>
    </source>
</evidence>
<protein>
    <submittedName>
        <fullName evidence="4">Phospholipase/carboxylesterase</fullName>
    </submittedName>
</protein>
<organism evidence="4 5">
    <name type="scientific">Humitalea rosea</name>
    <dbReference type="NCBI Taxonomy" id="990373"/>
    <lineage>
        <taxon>Bacteria</taxon>
        <taxon>Pseudomonadati</taxon>
        <taxon>Pseudomonadota</taxon>
        <taxon>Alphaproteobacteria</taxon>
        <taxon>Acetobacterales</taxon>
        <taxon>Roseomonadaceae</taxon>
        <taxon>Humitalea</taxon>
    </lineage>
</organism>
<comment type="caution">
    <text evidence="4">The sequence shown here is derived from an EMBL/GenBank/DDBJ whole genome shotgun (WGS) entry which is preliminary data.</text>
</comment>
<keyword evidence="2" id="KW-0378">Hydrolase</keyword>
<dbReference type="GO" id="GO:0016787">
    <property type="term" value="F:hydrolase activity"/>
    <property type="evidence" value="ECO:0007669"/>
    <property type="project" value="UniProtKB-KW"/>
</dbReference>
<accession>A0A2W7IRW4</accession>
<keyword evidence="5" id="KW-1185">Reference proteome</keyword>
<dbReference type="PANTHER" id="PTHR10655:SF17">
    <property type="entry name" value="LYSOPHOSPHOLIPASE-LIKE PROTEIN 1"/>
    <property type="match status" value="1"/>
</dbReference>
<evidence type="ECO:0000259" key="3">
    <source>
        <dbReference type="Pfam" id="PF02230"/>
    </source>
</evidence>
<dbReference type="SUPFAM" id="SSF53474">
    <property type="entry name" value="alpha/beta-Hydrolases"/>
    <property type="match status" value="1"/>
</dbReference>
<feature type="domain" description="Phospholipase/carboxylesterase/thioesterase" evidence="3">
    <location>
        <begin position="12"/>
        <end position="210"/>
    </location>
</feature>
<proteinExistence type="inferred from homology"/>